<accession>A0A0F9L873</accession>
<protein>
    <recommendedName>
        <fullName evidence="2">HNH nuclease domain-containing protein</fullName>
    </recommendedName>
</protein>
<dbReference type="EMBL" id="LAZR01013059">
    <property type="protein sequence ID" value="KKM23750.1"/>
    <property type="molecule type" value="Genomic_DNA"/>
</dbReference>
<proteinExistence type="predicted"/>
<dbReference type="AlphaFoldDB" id="A0A0F9L873"/>
<reference evidence="1" key="1">
    <citation type="journal article" date="2015" name="Nature">
        <title>Complex archaea that bridge the gap between prokaryotes and eukaryotes.</title>
        <authorList>
            <person name="Spang A."/>
            <person name="Saw J.H."/>
            <person name="Jorgensen S.L."/>
            <person name="Zaremba-Niedzwiedzka K."/>
            <person name="Martijn J."/>
            <person name="Lind A.E."/>
            <person name="van Eijk R."/>
            <person name="Schleper C."/>
            <person name="Guy L."/>
            <person name="Ettema T.J."/>
        </authorList>
    </citation>
    <scope>NUCLEOTIDE SEQUENCE</scope>
</reference>
<gene>
    <name evidence="1" type="ORF">LCGC14_1612010</name>
</gene>
<name>A0A0F9L873_9ZZZZ</name>
<sequence length="134" mass="15330">MTDRRAHNSTFAARTKPFRRKTRLRNRGGTMFKLSADDKALWKWMGLLTRSERLPCDGCGRTLRLVRCHLLAKSKGGRVVNNIALLCQHTPTHPGCHSRQEKNTDRYIEETGVDLYAKARGHTAQWRKETGRAA</sequence>
<evidence type="ECO:0008006" key="2">
    <source>
        <dbReference type="Google" id="ProtNLM"/>
    </source>
</evidence>
<comment type="caution">
    <text evidence="1">The sequence shown here is derived from an EMBL/GenBank/DDBJ whole genome shotgun (WGS) entry which is preliminary data.</text>
</comment>
<evidence type="ECO:0000313" key="1">
    <source>
        <dbReference type="EMBL" id="KKM23750.1"/>
    </source>
</evidence>
<organism evidence="1">
    <name type="scientific">marine sediment metagenome</name>
    <dbReference type="NCBI Taxonomy" id="412755"/>
    <lineage>
        <taxon>unclassified sequences</taxon>
        <taxon>metagenomes</taxon>
        <taxon>ecological metagenomes</taxon>
    </lineage>
</organism>